<proteinExistence type="predicted"/>
<feature type="chain" id="PRO_5045998496" description="DUF5666 domain-containing protein" evidence="1">
    <location>
        <begin position="24"/>
        <end position="118"/>
    </location>
</feature>
<evidence type="ECO:0000313" key="3">
    <source>
        <dbReference type="Proteomes" id="UP001172728"/>
    </source>
</evidence>
<gene>
    <name evidence="2" type="ORF">QQX09_03230</name>
</gene>
<protein>
    <recommendedName>
        <fullName evidence="4">DUF5666 domain-containing protein</fullName>
    </recommendedName>
</protein>
<accession>A0ABT8G6T7</accession>
<keyword evidence="1" id="KW-0732">Signal</keyword>
<feature type="signal peptide" evidence="1">
    <location>
        <begin position="1"/>
        <end position="23"/>
    </location>
</feature>
<organism evidence="2 3">
    <name type="scientific">Demequina litoralis</name>
    <dbReference type="NCBI Taxonomy" id="3051660"/>
    <lineage>
        <taxon>Bacteria</taxon>
        <taxon>Bacillati</taxon>
        <taxon>Actinomycetota</taxon>
        <taxon>Actinomycetes</taxon>
        <taxon>Micrococcales</taxon>
        <taxon>Demequinaceae</taxon>
        <taxon>Demequina</taxon>
    </lineage>
</organism>
<evidence type="ECO:0008006" key="4">
    <source>
        <dbReference type="Google" id="ProtNLM"/>
    </source>
</evidence>
<dbReference type="EMBL" id="JAUHPW010000002">
    <property type="protein sequence ID" value="MDN4474866.1"/>
    <property type="molecule type" value="Genomic_DNA"/>
</dbReference>
<evidence type="ECO:0000256" key="1">
    <source>
        <dbReference type="SAM" id="SignalP"/>
    </source>
</evidence>
<dbReference type="PROSITE" id="PS51257">
    <property type="entry name" value="PROKAR_LIPOPROTEIN"/>
    <property type="match status" value="1"/>
</dbReference>
<evidence type="ECO:0000313" key="2">
    <source>
        <dbReference type="EMBL" id="MDN4474866.1"/>
    </source>
</evidence>
<dbReference type="RefSeq" id="WP_301131283.1">
    <property type="nucleotide sequence ID" value="NZ_JAUHPW010000002.1"/>
</dbReference>
<reference evidence="2" key="1">
    <citation type="submission" date="2023-06" db="EMBL/GenBank/DDBJ databases">
        <title>Sysu t00192.</title>
        <authorList>
            <person name="Gao L."/>
            <person name="Fang B.-Z."/>
            <person name="Li W.-J."/>
        </authorList>
    </citation>
    <scope>NUCLEOTIDE SEQUENCE</scope>
    <source>
        <strain evidence="2">SYSU T00192</strain>
    </source>
</reference>
<sequence length="118" mass="12053">MRIRPVVAAASLALALAACEARGGDDVRDSRAPDAVGTVTSVEDATGVIAVGFAPDPGDEYFEGTVFEFAEQGGLEGPGGEALGGSDVSVGDRLEVWVEECAESFPVQCSDPVGRLLP</sequence>
<name>A0ABT8G6T7_9MICO</name>
<dbReference type="Proteomes" id="UP001172728">
    <property type="component" value="Unassembled WGS sequence"/>
</dbReference>
<keyword evidence="3" id="KW-1185">Reference proteome</keyword>
<comment type="caution">
    <text evidence="2">The sequence shown here is derived from an EMBL/GenBank/DDBJ whole genome shotgun (WGS) entry which is preliminary data.</text>
</comment>